<protein>
    <recommendedName>
        <fullName evidence="4">DUF3800 domain-containing protein</fullName>
    </recommendedName>
</protein>
<sequence length="353" mass="37924">MPGTERPLAPLEIACDESGFTGTSLAEHGTVFCHASLLVEPAAADDLVARVRAETGSTTGELKAQRLFRPRARPTLRRLLDPLAGLPDRAYVQLTDTRRFLLARILEVLLDDDAPSALDLPGRCEPVRTMVATLAAGGPIWFGEPGWRRFLRRGADVLRLGGRHTSPYALERFGEALDDLRHRPAPATARTVLDLLDAERAIGRLGDRARSRAWPRPLLEPLIPAVARAALHWAPPGGELRVVHDEQSVLTPGRIDQLAAGLRADRPGTRLALVRVDSALDARVQLADLMAGIARRAAAGVLLGKPDPELVALVEPLIEPGGRLTGGYGLTGDDGAPQTLRVPPGRTHPAGRD</sequence>
<name>A0ABP6ZIQ1_9ACTN</name>
<dbReference type="EMBL" id="BAABAB010000006">
    <property type="protein sequence ID" value="GAA3609948.1"/>
    <property type="molecule type" value="Genomic_DNA"/>
</dbReference>
<evidence type="ECO:0008006" key="4">
    <source>
        <dbReference type="Google" id="ProtNLM"/>
    </source>
</evidence>
<proteinExistence type="predicted"/>
<organism evidence="2 3">
    <name type="scientific">Microlunatus ginsengisoli</name>
    <dbReference type="NCBI Taxonomy" id="363863"/>
    <lineage>
        <taxon>Bacteria</taxon>
        <taxon>Bacillati</taxon>
        <taxon>Actinomycetota</taxon>
        <taxon>Actinomycetes</taxon>
        <taxon>Propionibacteriales</taxon>
        <taxon>Propionibacteriaceae</taxon>
        <taxon>Microlunatus</taxon>
    </lineage>
</organism>
<reference evidence="3" key="1">
    <citation type="journal article" date="2019" name="Int. J. Syst. Evol. Microbiol.">
        <title>The Global Catalogue of Microorganisms (GCM) 10K type strain sequencing project: providing services to taxonomists for standard genome sequencing and annotation.</title>
        <authorList>
            <consortium name="The Broad Institute Genomics Platform"/>
            <consortium name="The Broad Institute Genome Sequencing Center for Infectious Disease"/>
            <person name="Wu L."/>
            <person name="Ma J."/>
        </authorList>
    </citation>
    <scope>NUCLEOTIDE SEQUENCE [LARGE SCALE GENOMIC DNA]</scope>
    <source>
        <strain evidence="3">JCM 16929</strain>
    </source>
</reference>
<accession>A0ABP6ZIQ1</accession>
<gene>
    <name evidence="2" type="ORF">GCM10022236_09550</name>
</gene>
<dbReference type="Proteomes" id="UP001501490">
    <property type="component" value="Unassembled WGS sequence"/>
</dbReference>
<dbReference type="RefSeq" id="WP_344801946.1">
    <property type="nucleotide sequence ID" value="NZ_BAABAB010000006.1"/>
</dbReference>
<feature type="region of interest" description="Disordered" evidence="1">
    <location>
        <begin position="325"/>
        <end position="353"/>
    </location>
</feature>
<keyword evidence="3" id="KW-1185">Reference proteome</keyword>
<evidence type="ECO:0000313" key="3">
    <source>
        <dbReference type="Proteomes" id="UP001501490"/>
    </source>
</evidence>
<comment type="caution">
    <text evidence="2">The sequence shown here is derived from an EMBL/GenBank/DDBJ whole genome shotgun (WGS) entry which is preliminary data.</text>
</comment>
<evidence type="ECO:0000313" key="2">
    <source>
        <dbReference type="EMBL" id="GAA3609948.1"/>
    </source>
</evidence>
<evidence type="ECO:0000256" key="1">
    <source>
        <dbReference type="SAM" id="MobiDB-lite"/>
    </source>
</evidence>